<accession>A0A1G9EZI5</accession>
<evidence type="ECO:0000313" key="1">
    <source>
        <dbReference type="EMBL" id="SDK81415.1"/>
    </source>
</evidence>
<dbReference type="OrthoDB" id="8911262at2"/>
<protein>
    <recommendedName>
        <fullName evidence="3">DUF1289 domain-containing protein</fullName>
    </recommendedName>
</protein>
<dbReference type="Pfam" id="PF06945">
    <property type="entry name" value="DUF1289"/>
    <property type="match status" value="1"/>
</dbReference>
<evidence type="ECO:0008006" key="3">
    <source>
        <dbReference type="Google" id="ProtNLM"/>
    </source>
</evidence>
<keyword evidence="2" id="KW-1185">Reference proteome</keyword>
<proteinExistence type="predicted"/>
<dbReference type="InterPro" id="IPR010710">
    <property type="entry name" value="DUF1289"/>
</dbReference>
<evidence type="ECO:0000313" key="2">
    <source>
        <dbReference type="Proteomes" id="UP000198629"/>
    </source>
</evidence>
<dbReference type="EMBL" id="FNFX01000005">
    <property type="protein sequence ID" value="SDK81415.1"/>
    <property type="molecule type" value="Genomic_DNA"/>
</dbReference>
<dbReference type="RefSeq" id="WP_091472610.1">
    <property type="nucleotide sequence ID" value="NZ_FNFX01000005.1"/>
</dbReference>
<gene>
    <name evidence="1" type="ORF">SAMN05192566_2534</name>
</gene>
<sequence>MTDQTIILSPCVGVCTMDEDSGFCQGCFRTLEEIQQWWEMDNATKSAVIEKASARERAVFGD</sequence>
<dbReference type="PANTHER" id="PTHR35175">
    <property type="entry name" value="DUF1289 DOMAIN-CONTAINING PROTEIN"/>
    <property type="match status" value="1"/>
</dbReference>
<reference evidence="2" key="1">
    <citation type="submission" date="2016-10" db="EMBL/GenBank/DDBJ databases">
        <authorList>
            <person name="Varghese N."/>
            <person name="Submissions S."/>
        </authorList>
    </citation>
    <scope>NUCLEOTIDE SEQUENCE [LARGE SCALE GENOMIC DNA]</scope>
    <source>
        <strain evidence="2">CBMB127</strain>
    </source>
</reference>
<organism evidence="1 2">
    <name type="scientific">Methylophilus rhizosphaerae</name>
    <dbReference type="NCBI Taxonomy" id="492660"/>
    <lineage>
        <taxon>Bacteria</taxon>
        <taxon>Pseudomonadati</taxon>
        <taxon>Pseudomonadota</taxon>
        <taxon>Betaproteobacteria</taxon>
        <taxon>Nitrosomonadales</taxon>
        <taxon>Methylophilaceae</taxon>
        <taxon>Methylophilus</taxon>
    </lineage>
</organism>
<dbReference type="PANTHER" id="PTHR35175:SF2">
    <property type="entry name" value="DUF1289 DOMAIN-CONTAINING PROTEIN"/>
    <property type="match status" value="1"/>
</dbReference>
<dbReference type="AlphaFoldDB" id="A0A1G9EZI5"/>
<name>A0A1G9EZI5_9PROT</name>
<dbReference type="STRING" id="492660.SAMN05192566_2534"/>
<dbReference type="Proteomes" id="UP000198629">
    <property type="component" value="Unassembled WGS sequence"/>
</dbReference>